<sequence length="230" mass="26061">MIKKEYIRSVLNIFATSPFKPLVLHANKGGDCVRKLNESLSAFCAGDMETVEALNREIDVIEHEADVIKQTIRSELSSSIMLPVHANDLLNFLKPQDSISDDSQEVAFWLTVRKFEGPDEVKEGFRELMDKTLATVEMYETLVSSLGELLETSFSKRDVEDTLELVVKVEEMEHQVDVIEKELVRLVFSNEDNIGPLGVYHLARLVRGIGDIADKAEHSADRLRTMVLRR</sequence>
<keyword evidence="3" id="KW-1185">Reference proteome</keyword>
<reference evidence="3" key="1">
    <citation type="submission" date="2016-10" db="EMBL/GenBank/DDBJ databases">
        <authorList>
            <person name="Varghese N."/>
            <person name="Submissions S."/>
        </authorList>
    </citation>
    <scope>NUCLEOTIDE SEQUENCE [LARGE SCALE GENOMIC DNA]</scope>
    <source>
        <strain evidence="3">Mob M</strain>
    </source>
</reference>
<dbReference type="AlphaFoldDB" id="A0A1I4R2E5"/>
<proteinExistence type="inferred from homology"/>
<dbReference type="OrthoDB" id="123511at2157"/>
<organism evidence="2 3">
    <name type="scientific">Methanolobus profundi</name>
    <dbReference type="NCBI Taxonomy" id="487685"/>
    <lineage>
        <taxon>Archaea</taxon>
        <taxon>Methanobacteriati</taxon>
        <taxon>Methanobacteriota</taxon>
        <taxon>Stenosarchaea group</taxon>
        <taxon>Methanomicrobia</taxon>
        <taxon>Methanosarcinales</taxon>
        <taxon>Methanosarcinaceae</taxon>
        <taxon>Methanolobus</taxon>
    </lineage>
</organism>
<dbReference type="Gene3D" id="1.20.58.220">
    <property type="entry name" value="Phosphate transport system protein phou homolog 2, domain 2"/>
    <property type="match status" value="1"/>
</dbReference>
<gene>
    <name evidence="2" type="ORF">SAMN04488696_1318</name>
</gene>
<dbReference type="EMBL" id="FOUJ01000002">
    <property type="protein sequence ID" value="SFM46295.1"/>
    <property type="molecule type" value="Genomic_DNA"/>
</dbReference>
<dbReference type="PANTHER" id="PTHR36536">
    <property type="entry name" value="UPF0111 PROTEIN HI_1603"/>
    <property type="match status" value="1"/>
</dbReference>
<dbReference type="SUPFAM" id="SSF109755">
    <property type="entry name" value="PhoU-like"/>
    <property type="match status" value="1"/>
</dbReference>
<evidence type="ECO:0000256" key="1">
    <source>
        <dbReference type="ARBA" id="ARBA00008591"/>
    </source>
</evidence>
<comment type="similarity">
    <text evidence="1">Belongs to the UPF0111 family.</text>
</comment>
<accession>A0A1I4R2E5</accession>
<dbReference type="RefSeq" id="WP_091935013.1">
    <property type="nucleotide sequence ID" value="NZ_FOUJ01000002.1"/>
</dbReference>
<evidence type="ECO:0000313" key="3">
    <source>
        <dbReference type="Proteomes" id="UP000198535"/>
    </source>
</evidence>
<dbReference type="Proteomes" id="UP000198535">
    <property type="component" value="Unassembled WGS sequence"/>
</dbReference>
<protein>
    <recommendedName>
        <fullName evidence="4">TIGR00153 family protein</fullName>
    </recommendedName>
</protein>
<dbReference type="PANTHER" id="PTHR36536:SF3">
    <property type="entry name" value="UPF0111 PROTEIN HI_1603"/>
    <property type="match status" value="1"/>
</dbReference>
<dbReference type="STRING" id="487685.SAMN04488696_1318"/>
<evidence type="ECO:0008006" key="4">
    <source>
        <dbReference type="Google" id="ProtNLM"/>
    </source>
</evidence>
<dbReference type="NCBIfam" id="TIGR00153">
    <property type="entry name" value="TIGR00153 family protein"/>
    <property type="match status" value="1"/>
</dbReference>
<dbReference type="InterPro" id="IPR002727">
    <property type="entry name" value="DUF47"/>
</dbReference>
<evidence type="ECO:0000313" key="2">
    <source>
        <dbReference type="EMBL" id="SFM46295.1"/>
    </source>
</evidence>
<name>A0A1I4R2E5_9EURY</name>
<dbReference type="InterPro" id="IPR018445">
    <property type="entry name" value="Put_Phosphate_transp_reg"/>
</dbReference>
<dbReference type="InterPro" id="IPR038078">
    <property type="entry name" value="PhoU-like_sf"/>
</dbReference>
<dbReference type="Pfam" id="PF01865">
    <property type="entry name" value="PhoU_div"/>
    <property type="match status" value="1"/>
</dbReference>